<feature type="region of interest" description="Disordered" evidence="1">
    <location>
        <begin position="50"/>
        <end position="85"/>
    </location>
</feature>
<feature type="compositionally biased region" description="Low complexity" evidence="1">
    <location>
        <begin position="19"/>
        <end position="31"/>
    </location>
</feature>
<reference evidence="2" key="1">
    <citation type="submission" date="2014-12" db="EMBL/GenBank/DDBJ databases">
        <title>Insight into the proteome of Arion vulgaris.</title>
        <authorList>
            <person name="Aradska J."/>
            <person name="Bulat T."/>
            <person name="Smidak R."/>
            <person name="Sarate P."/>
            <person name="Gangsoo J."/>
            <person name="Sialana F."/>
            <person name="Bilban M."/>
            <person name="Lubec G."/>
        </authorList>
    </citation>
    <scope>NUCLEOTIDE SEQUENCE</scope>
    <source>
        <tissue evidence="2">Skin</tissue>
    </source>
</reference>
<evidence type="ECO:0000313" key="2">
    <source>
        <dbReference type="EMBL" id="CEK65758.1"/>
    </source>
</evidence>
<feature type="compositionally biased region" description="Basic residues" evidence="1">
    <location>
        <begin position="50"/>
        <end position="62"/>
    </location>
</feature>
<organism evidence="2">
    <name type="scientific">Arion vulgaris</name>
    <dbReference type="NCBI Taxonomy" id="1028688"/>
    <lineage>
        <taxon>Eukaryota</taxon>
        <taxon>Metazoa</taxon>
        <taxon>Spiralia</taxon>
        <taxon>Lophotrochozoa</taxon>
        <taxon>Mollusca</taxon>
        <taxon>Gastropoda</taxon>
        <taxon>Heterobranchia</taxon>
        <taxon>Euthyneura</taxon>
        <taxon>Panpulmonata</taxon>
        <taxon>Eupulmonata</taxon>
        <taxon>Stylommatophora</taxon>
        <taxon>Helicina</taxon>
        <taxon>Arionoidea</taxon>
        <taxon>Arionidae</taxon>
        <taxon>Arion</taxon>
    </lineage>
</organism>
<accession>A0A0B6ZB83</accession>
<evidence type="ECO:0000256" key="1">
    <source>
        <dbReference type="SAM" id="MobiDB-lite"/>
    </source>
</evidence>
<protein>
    <submittedName>
        <fullName evidence="2">Uncharacterized protein</fullName>
    </submittedName>
</protein>
<feature type="region of interest" description="Disordered" evidence="1">
    <location>
        <begin position="17"/>
        <end position="37"/>
    </location>
</feature>
<feature type="non-terminal residue" evidence="2">
    <location>
        <position position="1"/>
    </location>
</feature>
<feature type="non-terminal residue" evidence="2">
    <location>
        <position position="107"/>
    </location>
</feature>
<dbReference type="AlphaFoldDB" id="A0A0B6ZB83"/>
<gene>
    <name evidence="2" type="primary">ORF56169</name>
</gene>
<dbReference type="EMBL" id="HACG01018893">
    <property type="protein sequence ID" value="CEK65758.1"/>
    <property type="molecule type" value="Transcribed_RNA"/>
</dbReference>
<proteinExistence type="predicted"/>
<sequence length="107" mass="11709">EARKSHLGSWEITRVTEGSADSISSSTASYESNDKSKLGTWTSLKKKLKGSLRIGTGHKKRSSMPSEDAYSGNGTSTQAGPLRRKSLFERGFGSQIINSQHSDRYNL</sequence>
<name>A0A0B6ZB83_9EUPU</name>